<evidence type="ECO:0000256" key="1">
    <source>
        <dbReference type="ARBA" id="ARBA00004761"/>
    </source>
</evidence>
<proteinExistence type="inferred from homology"/>
<dbReference type="EMBL" id="WUWG01000001">
    <property type="protein sequence ID" value="MXU64101.1"/>
    <property type="molecule type" value="Genomic_DNA"/>
</dbReference>
<comment type="subunit">
    <text evidence="3">Homotrimer.</text>
</comment>
<dbReference type="InterPro" id="IPR013785">
    <property type="entry name" value="Aldolase_TIM"/>
</dbReference>
<sequence>MTRNLIAILRGVRPEEAVEIATTIAEAGITRIEVPLNSPDPLDSIARMAAALAGRAEIGAGTVLTEAEVDAVADAGGQFIVSPNCVPAVIRRTKARGLGSYPGVFTASECFAALDAGADALKLFPAEVLEPRGLKALRAVMPSGTLMLAVGGAGASNFGEWMAASADGFGLGSALYKAGRGASQVRRAAEDIVAAYDAASKGQ</sequence>
<dbReference type="RefSeq" id="WP_160851181.1">
    <property type="nucleotide sequence ID" value="NZ_WUWG01000001.1"/>
</dbReference>
<evidence type="ECO:0000313" key="6">
    <source>
        <dbReference type="EMBL" id="MXU64101.1"/>
    </source>
</evidence>
<dbReference type="GO" id="GO:0008674">
    <property type="term" value="F:2-dehydro-3-deoxy-6-phosphogalactonate aldolase activity"/>
    <property type="evidence" value="ECO:0007669"/>
    <property type="project" value="UniProtKB-EC"/>
</dbReference>
<dbReference type="EC" id="4.1.2.21" evidence="6"/>
<dbReference type="SUPFAM" id="SSF51569">
    <property type="entry name" value="Aldolase"/>
    <property type="match status" value="1"/>
</dbReference>
<dbReference type="InterPro" id="IPR000887">
    <property type="entry name" value="Aldlse_KDPG_KHG"/>
</dbReference>
<dbReference type="CDD" id="cd00452">
    <property type="entry name" value="KDPG_aldolase"/>
    <property type="match status" value="1"/>
</dbReference>
<dbReference type="NCBIfam" id="NF006600">
    <property type="entry name" value="PRK09140.1"/>
    <property type="match status" value="1"/>
</dbReference>
<comment type="pathway">
    <text evidence="1">Carbohydrate acid metabolism.</text>
</comment>
<dbReference type="Proteomes" id="UP000436016">
    <property type="component" value="Unassembled WGS sequence"/>
</dbReference>
<dbReference type="Pfam" id="PF01081">
    <property type="entry name" value="Aldolase"/>
    <property type="match status" value="1"/>
</dbReference>
<keyword evidence="4 6" id="KW-0456">Lyase</keyword>
<evidence type="ECO:0000256" key="5">
    <source>
        <dbReference type="ARBA" id="ARBA00023277"/>
    </source>
</evidence>
<dbReference type="PANTHER" id="PTHR30246:SF1">
    <property type="entry name" value="2-DEHYDRO-3-DEOXY-6-PHOSPHOGALACTONATE ALDOLASE-RELATED"/>
    <property type="match status" value="1"/>
</dbReference>
<keyword evidence="5" id="KW-0119">Carbohydrate metabolism</keyword>
<accession>A0A6B0TYW7</accession>
<dbReference type="Gene3D" id="3.20.20.70">
    <property type="entry name" value="Aldolase class I"/>
    <property type="match status" value="1"/>
</dbReference>
<protein>
    <submittedName>
        <fullName evidence="6">2-dehydro-3-deoxy-6-phosphogalactonate aldolase</fullName>
        <ecNumber evidence="6">4.1.2.21</ecNumber>
    </submittedName>
</protein>
<evidence type="ECO:0000256" key="2">
    <source>
        <dbReference type="ARBA" id="ARBA00006906"/>
    </source>
</evidence>
<dbReference type="AlphaFoldDB" id="A0A6B0TYW7"/>
<name>A0A6B0TYW7_9RHOB</name>
<dbReference type="PANTHER" id="PTHR30246">
    <property type="entry name" value="2-KETO-3-DEOXY-6-PHOSPHOGLUCONATE ALDOLASE"/>
    <property type="match status" value="1"/>
</dbReference>
<gene>
    <name evidence="6" type="ORF">GSH16_01480</name>
</gene>
<evidence type="ECO:0000256" key="4">
    <source>
        <dbReference type="ARBA" id="ARBA00023239"/>
    </source>
</evidence>
<reference evidence="6 7" key="1">
    <citation type="submission" date="2019-12" db="EMBL/GenBank/DDBJ databases">
        <title>Strain KN286 was isolated from seawater, which was collected from Caroline Seamount in the tropical western Pacific.</title>
        <authorList>
            <person name="Wang Q."/>
        </authorList>
    </citation>
    <scope>NUCLEOTIDE SEQUENCE [LARGE SCALE GENOMIC DNA]</scope>
    <source>
        <strain evidence="6 7">KN286</strain>
    </source>
</reference>
<organism evidence="6 7">
    <name type="scientific">Oceanomicrobium pacificus</name>
    <dbReference type="NCBI Taxonomy" id="2692916"/>
    <lineage>
        <taxon>Bacteria</taxon>
        <taxon>Pseudomonadati</taxon>
        <taxon>Pseudomonadota</taxon>
        <taxon>Alphaproteobacteria</taxon>
        <taxon>Rhodobacterales</taxon>
        <taxon>Paracoccaceae</taxon>
        <taxon>Oceanomicrobium</taxon>
    </lineage>
</organism>
<comment type="similarity">
    <text evidence="2">Belongs to the KHG/KDPG aldolase family.</text>
</comment>
<keyword evidence="7" id="KW-1185">Reference proteome</keyword>
<evidence type="ECO:0000256" key="3">
    <source>
        <dbReference type="ARBA" id="ARBA00011233"/>
    </source>
</evidence>
<evidence type="ECO:0000313" key="7">
    <source>
        <dbReference type="Proteomes" id="UP000436016"/>
    </source>
</evidence>
<comment type="caution">
    <text evidence="6">The sequence shown here is derived from an EMBL/GenBank/DDBJ whole genome shotgun (WGS) entry which is preliminary data.</text>
</comment>